<feature type="domain" description="Metallo-beta-lactamase" evidence="4">
    <location>
        <begin position="192"/>
        <end position="303"/>
    </location>
</feature>
<accession>A0A556C948</accession>
<name>A0A556C948_BREAU</name>
<comment type="caution">
    <text evidence="5">The sequence shown here is derived from an EMBL/GenBank/DDBJ whole genome shotgun (WGS) entry which is preliminary data.</text>
</comment>
<dbReference type="RefSeq" id="WP_143923592.1">
    <property type="nucleotide sequence ID" value="NZ_VLTK01000010.1"/>
</dbReference>
<keyword evidence="1" id="KW-0540">Nuclease</keyword>
<keyword evidence="2 5" id="KW-0378">Hydrolase</keyword>
<protein>
    <submittedName>
        <fullName evidence="5">MBL fold metallo-hydrolase</fullName>
    </submittedName>
</protein>
<dbReference type="InterPro" id="IPR036866">
    <property type="entry name" value="RibonucZ/Hydroxyglut_hydro"/>
</dbReference>
<feature type="domain" description="Metallo-beta-lactamase" evidence="3">
    <location>
        <begin position="33"/>
        <end position="85"/>
    </location>
</feature>
<evidence type="ECO:0000256" key="2">
    <source>
        <dbReference type="ARBA" id="ARBA00022801"/>
    </source>
</evidence>
<evidence type="ECO:0000313" key="5">
    <source>
        <dbReference type="EMBL" id="TSI13856.1"/>
    </source>
</evidence>
<reference evidence="5 6" key="1">
    <citation type="submission" date="2019-07" db="EMBL/GenBank/DDBJ databases">
        <title>Draft genome sequence of Brevibacterium aurantiacum XU54 isolated from Xinjiang China.</title>
        <authorList>
            <person name="Xu X."/>
        </authorList>
    </citation>
    <scope>NUCLEOTIDE SEQUENCE [LARGE SCALE GENOMIC DNA]</scope>
    <source>
        <strain evidence="5 6">XU54</strain>
    </source>
</reference>
<keyword evidence="1" id="KW-0255">Endonuclease</keyword>
<organism evidence="5 6">
    <name type="scientific">Brevibacterium aurantiacum</name>
    <dbReference type="NCBI Taxonomy" id="273384"/>
    <lineage>
        <taxon>Bacteria</taxon>
        <taxon>Bacillati</taxon>
        <taxon>Actinomycetota</taxon>
        <taxon>Actinomycetes</taxon>
        <taxon>Micrococcales</taxon>
        <taxon>Brevibacteriaceae</taxon>
        <taxon>Brevibacterium</taxon>
    </lineage>
</organism>
<dbReference type="InterPro" id="IPR044094">
    <property type="entry name" value="AtsA-like_MBL-fold"/>
</dbReference>
<dbReference type="CDD" id="cd07719">
    <property type="entry name" value="arylsulfatase_AtsA-like_MBL-fold"/>
    <property type="match status" value="1"/>
</dbReference>
<gene>
    <name evidence="5" type="ORF">FO013_16145</name>
</gene>
<dbReference type="Gene3D" id="3.60.15.10">
    <property type="entry name" value="Ribonuclease Z/Hydroxyacylglutathione hydrolase-like"/>
    <property type="match status" value="1"/>
</dbReference>
<evidence type="ECO:0000259" key="4">
    <source>
        <dbReference type="Pfam" id="PF12706"/>
    </source>
</evidence>
<dbReference type="PANTHER" id="PTHR46018:SF2">
    <property type="entry name" value="ZINC PHOSPHODIESTERASE ELAC PROTEIN 1"/>
    <property type="match status" value="1"/>
</dbReference>
<dbReference type="Pfam" id="PF12706">
    <property type="entry name" value="Lactamase_B_2"/>
    <property type="match status" value="1"/>
</dbReference>
<sequence>MPETVKPYVVTLGTAGGPRWWRYKGQSVRAGISTAIVVGGAVYLVDCGYGSGRQLIQAGFGLNDVTAIFLTHLHSDHIADLASIALFSTYEVTDDIRDPIALIGPGDRGALPLISPHAKSAPRPVSEGAPTPGTVDTLTRLVEAHATDLNERILDSLRPSPLDVIAAQDIVIPASVGFQPNENASPEMAPFVVYEDSKVRVSAILVEHPPMAPAFGYRFDTDDGSVVVSGDTAYTSNMITLAENADLLLHEAIDLEWLLSKFADPSEPSARATRSHHERSHTSITDATKIARYAGVGQLALHHLVPGTSAPSFRKQLATEAETRVIVPDDLSVLPLRGH</sequence>
<dbReference type="OrthoDB" id="4137979at2"/>
<dbReference type="InterPro" id="IPR001279">
    <property type="entry name" value="Metallo-B-lactamas"/>
</dbReference>
<dbReference type="EMBL" id="VLTK01000010">
    <property type="protein sequence ID" value="TSI13856.1"/>
    <property type="molecule type" value="Genomic_DNA"/>
</dbReference>
<evidence type="ECO:0000313" key="6">
    <source>
        <dbReference type="Proteomes" id="UP000316406"/>
    </source>
</evidence>
<evidence type="ECO:0000256" key="1">
    <source>
        <dbReference type="ARBA" id="ARBA00022759"/>
    </source>
</evidence>
<keyword evidence="6" id="KW-1185">Reference proteome</keyword>
<dbReference type="AlphaFoldDB" id="A0A556C948"/>
<dbReference type="PANTHER" id="PTHR46018">
    <property type="entry name" value="ZINC PHOSPHODIESTERASE ELAC PROTEIN 1"/>
    <property type="match status" value="1"/>
</dbReference>
<dbReference type="SUPFAM" id="SSF56281">
    <property type="entry name" value="Metallo-hydrolase/oxidoreductase"/>
    <property type="match status" value="1"/>
</dbReference>
<proteinExistence type="predicted"/>
<dbReference type="GO" id="GO:0042781">
    <property type="term" value="F:3'-tRNA processing endoribonuclease activity"/>
    <property type="evidence" value="ECO:0007669"/>
    <property type="project" value="TreeGrafter"/>
</dbReference>
<dbReference type="Proteomes" id="UP000316406">
    <property type="component" value="Unassembled WGS sequence"/>
</dbReference>
<dbReference type="Pfam" id="PF00753">
    <property type="entry name" value="Lactamase_B"/>
    <property type="match status" value="1"/>
</dbReference>
<evidence type="ECO:0000259" key="3">
    <source>
        <dbReference type="Pfam" id="PF00753"/>
    </source>
</evidence>